<keyword evidence="3" id="KW-1185">Reference proteome</keyword>
<reference evidence="2 3" key="1">
    <citation type="submission" date="2024-01" db="EMBL/GenBank/DDBJ databases">
        <title>A draft genome for the cacao thread blight pathogen Marasmiellus scandens.</title>
        <authorList>
            <person name="Baruah I.K."/>
            <person name="Leung J."/>
            <person name="Bukari Y."/>
            <person name="Amoako-Attah I."/>
            <person name="Meinhardt L.W."/>
            <person name="Bailey B.A."/>
            <person name="Cohen S.P."/>
        </authorList>
    </citation>
    <scope>NUCLEOTIDE SEQUENCE [LARGE SCALE GENOMIC DNA]</scope>
    <source>
        <strain evidence="2 3">GH-19</strain>
    </source>
</reference>
<comment type="caution">
    <text evidence="2">The sequence shown here is derived from an EMBL/GenBank/DDBJ whole genome shotgun (WGS) entry which is preliminary data.</text>
</comment>
<sequence>MVRYDLTENQGGVELFLDIGALDIDTCEPLENVFVELWSANATGIYSSYPVEITEIPEEQVPLVRNETYLRGGLSTDKNGIVELKTIYPGFYWPRAPHVHVMMHLNWEMSSNGVKRTVISHSGSVVHVGQIYFEESWNDKVYALSPYNINKNDRIRNDNDWILQDQLKIQPEGYSAFVELELVGEKIEDGLVGYMTLGVDTAASYLIENTNYLNSSTDAEFDDSTKPMQESIDTEAFLAVQVDGELL</sequence>
<dbReference type="SUPFAM" id="SSF49482">
    <property type="entry name" value="Aromatic compound dioxygenase"/>
    <property type="match status" value="1"/>
</dbReference>
<feature type="domain" description="Intradiol ring-cleavage dioxygenases" evidence="1">
    <location>
        <begin position="9"/>
        <end position="135"/>
    </location>
</feature>
<evidence type="ECO:0000313" key="2">
    <source>
        <dbReference type="EMBL" id="KAK7451806.1"/>
    </source>
</evidence>
<dbReference type="Pfam" id="PF00775">
    <property type="entry name" value="Dioxygenase_C"/>
    <property type="match status" value="1"/>
</dbReference>
<dbReference type="InterPro" id="IPR015889">
    <property type="entry name" value="Intradiol_dOase_core"/>
</dbReference>
<evidence type="ECO:0000259" key="1">
    <source>
        <dbReference type="Pfam" id="PF00775"/>
    </source>
</evidence>
<dbReference type="PANTHER" id="PTHR34315">
    <property type="match status" value="1"/>
</dbReference>
<dbReference type="Proteomes" id="UP001498398">
    <property type="component" value="Unassembled WGS sequence"/>
</dbReference>
<dbReference type="Gene3D" id="2.60.130.10">
    <property type="entry name" value="Aromatic compound dioxygenase"/>
    <property type="match status" value="1"/>
</dbReference>
<gene>
    <name evidence="2" type="ORF">VKT23_012485</name>
</gene>
<evidence type="ECO:0000313" key="3">
    <source>
        <dbReference type="Proteomes" id="UP001498398"/>
    </source>
</evidence>
<protein>
    <recommendedName>
        <fullName evidence="1">Intradiol ring-cleavage dioxygenases domain-containing protein</fullName>
    </recommendedName>
</protein>
<dbReference type="PANTHER" id="PTHR34315:SF1">
    <property type="entry name" value="INTRADIOL RING-CLEAVAGE DIOXYGENASES DOMAIN-CONTAINING PROTEIN-RELATED"/>
    <property type="match status" value="1"/>
</dbReference>
<dbReference type="InterPro" id="IPR000627">
    <property type="entry name" value="Intradiol_dOase_C"/>
</dbReference>
<organism evidence="2 3">
    <name type="scientific">Marasmiellus scandens</name>
    <dbReference type="NCBI Taxonomy" id="2682957"/>
    <lineage>
        <taxon>Eukaryota</taxon>
        <taxon>Fungi</taxon>
        <taxon>Dikarya</taxon>
        <taxon>Basidiomycota</taxon>
        <taxon>Agaricomycotina</taxon>
        <taxon>Agaricomycetes</taxon>
        <taxon>Agaricomycetidae</taxon>
        <taxon>Agaricales</taxon>
        <taxon>Marasmiineae</taxon>
        <taxon>Omphalotaceae</taxon>
        <taxon>Marasmiellus</taxon>
    </lineage>
</organism>
<dbReference type="EMBL" id="JBANRG010000030">
    <property type="protein sequence ID" value="KAK7451806.1"/>
    <property type="molecule type" value="Genomic_DNA"/>
</dbReference>
<proteinExistence type="predicted"/>
<accession>A0ABR1J6P2</accession>
<name>A0ABR1J6P2_9AGAR</name>